<organism evidence="2 3">
    <name type="scientific">Saccharopolyspora cebuensis</name>
    <dbReference type="NCBI Taxonomy" id="418759"/>
    <lineage>
        <taxon>Bacteria</taxon>
        <taxon>Bacillati</taxon>
        <taxon>Actinomycetota</taxon>
        <taxon>Actinomycetes</taxon>
        <taxon>Pseudonocardiales</taxon>
        <taxon>Pseudonocardiaceae</taxon>
        <taxon>Saccharopolyspora</taxon>
    </lineage>
</organism>
<reference evidence="2 3" key="1">
    <citation type="submission" date="2024-08" db="EMBL/GenBank/DDBJ databases">
        <title>Genome mining of Saccharopolyspora cebuensis PGLac3 from Nigerian medicinal plant.</title>
        <authorList>
            <person name="Ezeobiora C.E."/>
            <person name="Igbokwe N.H."/>
            <person name="Amin D.H."/>
            <person name="Mendie U.E."/>
        </authorList>
    </citation>
    <scope>NUCLEOTIDE SEQUENCE [LARGE SCALE GENOMIC DNA]</scope>
    <source>
        <strain evidence="2 3">PGLac3</strain>
    </source>
</reference>
<dbReference type="Pfam" id="PF04149">
    <property type="entry name" value="DUF397"/>
    <property type="match status" value="1"/>
</dbReference>
<proteinExistence type="predicted"/>
<evidence type="ECO:0000259" key="1">
    <source>
        <dbReference type="Pfam" id="PF04149"/>
    </source>
</evidence>
<evidence type="ECO:0000313" key="2">
    <source>
        <dbReference type="EMBL" id="MEY8041351.1"/>
    </source>
</evidence>
<accession>A0ABV4CNH1</accession>
<protein>
    <submittedName>
        <fullName evidence="2">DUF397 domain-containing protein</fullName>
    </submittedName>
</protein>
<dbReference type="RefSeq" id="WP_345357716.1">
    <property type="nucleotide sequence ID" value="NZ_BAABII010000003.1"/>
</dbReference>
<gene>
    <name evidence="2" type="ORF">AB8O55_18260</name>
</gene>
<evidence type="ECO:0000313" key="3">
    <source>
        <dbReference type="Proteomes" id="UP001564626"/>
    </source>
</evidence>
<feature type="domain" description="DUF397" evidence="1">
    <location>
        <begin position="22"/>
        <end position="73"/>
    </location>
</feature>
<dbReference type="EMBL" id="JBGEHV010000035">
    <property type="protein sequence ID" value="MEY8041351.1"/>
    <property type="molecule type" value="Genomic_DNA"/>
</dbReference>
<name>A0ABV4CNH1_9PSEU</name>
<dbReference type="Proteomes" id="UP001564626">
    <property type="component" value="Unassembled WGS sequence"/>
</dbReference>
<dbReference type="InterPro" id="IPR007278">
    <property type="entry name" value="DUF397"/>
</dbReference>
<keyword evidence="3" id="KW-1185">Reference proteome</keyword>
<comment type="caution">
    <text evidence="2">The sequence shown here is derived from an EMBL/GenBank/DDBJ whole genome shotgun (WGS) entry which is preliminary data.</text>
</comment>
<sequence length="82" mass="8910">MSDGSRRANRSPEILDELAQVTWRASSYSGPEGNCVEVGAAPGVVGVRDSKDRDGAVLVFDRQRWSRFLAALRDGDARSDVT</sequence>